<gene>
    <name evidence="7" type="ORF">MALL_0695</name>
</gene>
<dbReference type="SUPFAM" id="SSF81338">
    <property type="entry name" value="Aquaporin-like"/>
    <property type="match status" value="1"/>
</dbReference>
<evidence type="ECO:0000256" key="2">
    <source>
        <dbReference type="ARBA" id="ARBA00022692"/>
    </source>
</evidence>
<dbReference type="InterPro" id="IPR000425">
    <property type="entry name" value="MIP"/>
</dbReference>
<protein>
    <recommendedName>
        <fullName evidence="9">Transporter, major intrinsic protein (MIP) family protein</fullName>
    </recommendedName>
</protein>
<evidence type="ECO:0000256" key="6">
    <source>
        <dbReference type="SAM" id="Phobius"/>
    </source>
</evidence>
<dbReference type="Gene3D" id="1.20.1080.10">
    <property type="entry name" value="Glycerol uptake facilitator protein"/>
    <property type="match status" value="1"/>
</dbReference>
<keyword evidence="8" id="KW-1185">Reference proteome</keyword>
<dbReference type="InterPro" id="IPR023271">
    <property type="entry name" value="Aquaporin-like"/>
</dbReference>
<dbReference type="eggNOG" id="ENOG5032EI1">
    <property type="taxonomic scope" value="Bacteria"/>
</dbReference>
<keyword evidence="3 6" id="KW-1133">Transmembrane helix</keyword>
<dbReference type="PRINTS" id="PR00783">
    <property type="entry name" value="MINTRINSICP"/>
</dbReference>
<evidence type="ECO:0000256" key="5">
    <source>
        <dbReference type="RuleBase" id="RU000477"/>
    </source>
</evidence>
<comment type="similarity">
    <text evidence="5">Belongs to the MIP/aquaporin (TC 1.A.8) family.</text>
</comment>
<feature type="transmembrane region" description="Helical" evidence="6">
    <location>
        <begin position="42"/>
        <end position="61"/>
    </location>
</feature>
<accession>D4XVU2</accession>
<feature type="transmembrane region" description="Helical" evidence="6">
    <location>
        <begin position="212"/>
        <end position="233"/>
    </location>
</feature>
<dbReference type="STRING" id="747682.MALL_0695"/>
<evidence type="ECO:0000256" key="3">
    <source>
        <dbReference type="ARBA" id="ARBA00022989"/>
    </source>
</evidence>
<dbReference type="Proteomes" id="UP000004757">
    <property type="component" value="Unassembled WGS sequence"/>
</dbReference>
<organism evidence="7 8">
    <name type="scientific">Mycoplasmopsis alligatoris A21JP2</name>
    <dbReference type="NCBI Taxonomy" id="747682"/>
    <lineage>
        <taxon>Bacteria</taxon>
        <taxon>Bacillati</taxon>
        <taxon>Mycoplasmatota</taxon>
        <taxon>Mycoplasmoidales</taxon>
        <taxon>Metamycoplasmataceae</taxon>
        <taxon>Mycoplasmopsis</taxon>
    </lineage>
</organism>
<evidence type="ECO:0000313" key="8">
    <source>
        <dbReference type="Proteomes" id="UP000004757"/>
    </source>
</evidence>
<name>D4XVU2_9BACT</name>
<evidence type="ECO:0008006" key="9">
    <source>
        <dbReference type="Google" id="ProtNLM"/>
    </source>
</evidence>
<evidence type="ECO:0000256" key="4">
    <source>
        <dbReference type="ARBA" id="ARBA00023136"/>
    </source>
</evidence>
<feature type="transmembrane region" description="Helical" evidence="6">
    <location>
        <begin position="73"/>
        <end position="96"/>
    </location>
</feature>
<keyword evidence="2 5" id="KW-0812">Transmembrane</keyword>
<feature type="transmembrane region" description="Helical" evidence="6">
    <location>
        <begin position="177"/>
        <end position="200"/>
    </location>
</feature>
<dbReference type="Pfam" id="PF00230">
    <property type="entry name" value="MIP"/>
    <property type="match status" value="1"/>
</dbReference>
<dbReference type="GO" id="GO:0015267">
    <property type="term" value="F:channel activity"/>
    <property type="evidence" value="ECO:0007669"/>
    <property type="project" value="InterPro"/>
</dbReference>
<keyword evidence="5" id="KW-0813">Transport</keyword>
<sequence length="316" mass="35145">MKNETMNNETKLQKLFGFFKLTKEKRHHVQQPKDTKTWLKHAFSELIGTIFISLGLAGLSLNVGTTQIEHIFLLHNIIVGFFAGFIVVGLCLAIFLRWSCDLNPAVSITRYLNGTNTGKYTSMKISMQIIGCIIAGAIIFGIGKMTSGSEFPNSPIMALNSAKKAFGNVVPNNTDSLLAAGGTWIFFIEMVMTSVLLFPIFSPNIKDKYRDVLIMFVISLSVWMGILGGTAAINPARGLAQQTPALFYLFNGDIASNDTIRSLLIATFTMILGGLVAPFFFLFCQGFTRAYFNPFMVYVIKFKNYRNDNMSFPNQK</sequence>
<evidence type="ECO:0000256" key="1">
    <source>
        <dbReference type="ARBA" id="ARBA00004141"/>
    </source>
</evidence>
<keyword evidence="4 6" id="KW-0472">Membrane</keyword>
<proteinExistence type="inferred from homology"/>
<comment type="subcellular location">
    <subcellularLocation>
        <location evidence="1">Membrane</location>
        <topology evidence="1">Multi-pass membrane protein</topology>
    </subcellularLocation>
</comment>
<dbReference type="RefSeq" id="WP_005683492.1">
    <property type="nucleotide sequence ID" value="NZ_ADNC01000013.1"/>
</dbReference>
<reference evidence="7 8" key="1">
    <citation type="submission" date="2010-03" db="EMBL/GenBank/DDBJ databases">
        <authorList>
            <person name="Glass J.I."/>
            <person name="Benders G.A."/>
            <person name="Durkin A.S."/>
            <person name="Farmerie W.G."/>
            <person name="Hlavinka K."/>
            <person name="Hostetler J."/>
            <person name="Jackson J."/>
            <person name="May M.A."/>
            <person name="Miller R.H."/>
            <person name="Paralanov V."/>
            <person name="Radune D."/>
            <person name="Szczypinski B."/>
            <person name="Brown D.R."/>
        </authorList>
    </citation>
    <scope>NUCLEOTIDE SEQUENCE [LARGE SCALE GENOMIC DNA]</scope>
    <source>
        <strain evidence="7 8">A21JP2</strain>
    </source>
</reference>
<dbReference type="GO" id="GO:0016020">
    <property type="term" value="C:membrane"/>
    <property type="evidence" value="ECO:0007669"/>
    <property type="project" value="UniProtKB-SubCell"/>
</dbReference>
<dbReference type="AlphaFoldDB" id="D4XVU2"/>
<dbReference type="EMBL" id="ADNC01000013">
    <property type="protein sequence ID" value="EFF41533.1"/>
    <property type="molecule type" value="Genomic_DNA"/>
</dbReference>
<feature type="transmembrane region" description="Helical" evidence="6">
    <location>
        <begin position="125"/>
        <end position="143"/>
    </location>
</feature>
<evidence type="ECO:0000313" key="7">
    <source>
        <dbReference type="EMBL" id="EFF41533.1"/>
    </source>
</evidence>
<comment type="caution">
    <text evidence="7">The sequence shown here is derived from an EMBL/GenBank/DDBJ whole genome shotgun (WGS) entry which is preliminary data.</text>
</comment>
<dbReference type="OrthoDB" id="401045at2"/>
<feature type="transmembrane region" description="Helical" evidence="6">
    <location>
        <begin position="263"/>
        <end position="284"/>
    </location>
</feature>